<feature type="transmembrane region" description="Helical" evidence="1">
    <location>
        <begin position="6"/>
        <end position="22"/>
    </location>
</feature>
<comment type="caution">
    <text evidence="2">The sequence shown here is derived from an EMBL/GenBank/DDBJ whole genome shotgun (WGS) entry which is preliminary data.</text>
</comment>
<evidence type="ECO:0000313" key="3">
    <source>
        <dbReference type="Proteomes" id="UP000034293"/>
    </source>
</evidence>
<dbReference type="AlphaFoldDB" id="A0A0G0VIB8"/>
<keyword evidence="1" id="KW-0472">Membrane</keyword>
<proteinExistence type="predicted"/>
<feature type="transmembrane region" description="Helical" evidence="1">
    <location>
        <begin position="66"/>
        <end position="87"/>
    </location>
</feature>
<reference evidence="2 3" key="1">
    <citation type="journal article" date="2015" name="Nature">
        <title>rRNA introns, odd ribosomes, and small enigmatic genomes across a large radiation of phyla.</title>
        <authorList>
            <person name="Brown C.T."/>
            <person name="Hug L.A."/>
            <person name="Thomas B.C."/>
            <person name="Sharon I."/>
            <person name="Castelle C.J."/>
            <person name="Singh A."/>
            <person name="Wilkins M.J."/>
            <person name="Williams K.H."/>
            <person name="Banfield J.F."/>
        </authorList>
    </citation>
    <scope>NUCLEOTIDE SEQUENCE [LARGE SCALE GENOMIC DNA]</scope>
</reference>
<dbReference type="Proteomes" id="UP000034293">
    <property type="component" value="Unassembled WGS sequence"/>
</dbReference>
<dbReference type="InterPro" id="IPR019277">
    <property type="entry name" value="DUF2304"/>
</dbReference>
<dbReference type="Pfam" id="PF10066">
    <property type="entry name" value="DUF2304"/>
    <property type="match status" value="1"/>
</dbReference>
<keyword evidence="1" id="KW-1133">Transmembrane helix</keyword>
<keyword evidence="1" id="KW-0812">Transmembrane</keyword>
<evidence type="ECO:0008006" key="4">
    <source>
        <dbReference type="Google" id="ProtNLM"/>
    </source>
</evidence>
<evidence type="ECO:0000313" key="2">
    <source>
        <dbReference type="EMBL" id="KKR62492.1"/>
    </source>
</evidence>
<gene>
    <name evidence="2" type="ORF">UU02_C0045G0002</name>
</gene>
<name>A0A0G0VIB8_9BACT</name>
<accession>A0A0G0VIB8</accession>
<protein>
    <recommendedName>
        <fullName evidence="4">DUF2304 domain-containing protein</fullName>
    </recommendedName>
</protein>
<dbReference type="EMBL" id="LBZA01000045">
    <property type="protein sequence ID" value="KKR62492.1"/>
    <property type="molecule type" value="Genomic_DNA"/>
</dbReference>
<evidence type="ECO:0000256" key="1">
    <source>
        <dbReference type="SAM" id="Phobius"/>
    </source>
</evidence>
<sequence length="109" mass="12569">MIIGLQIIALIFAFSMVYFVVLHFKRGEISKSEIVSWIIMWAAAIVIIVFPELLRKFASTFLVTRVFDLMVIAGFILVISLVTSSYIRTKKLEKKLEDMVRREALKKSK</sequence>
<feature type="transmembrane region" description="Helical" evidence="1">
    <location>
        <begin position="34"/>
        <end position="54"/>
    </location>
</feature>
<organism evidence="2 3">
    <name type="scientific">Candidatus Woesebacteria bacterium GW2011_GWA1_40_43</name>
    <dbReference type="NCBI Taxonomy" id="1618553"/>
    <lineage>
        <taxon>Bacteria</taxon>
        <taxon>Candidatus Woeseibacteriota</taxon>
    </lineage>
</organism>